<comment type="cofactor">
    <cofactor evidence="1 13 14">
        <name>heme</name>
        <dbReference type="ChEBI" id="CHEBI:30413"/>
    </cofactor>
</comment>
<dbReference type="InterPro" id="IPR001128">
    <property type="entry name" value="Cyt_P450"/>
</dbReference>
<accession>A0A6J0VIP1</accession>
<protein>
    <submittedName>
        <fullName evidence="17">7-alpha-hydroxycholest-4-en-3-one 12-alpha-hydroxylase-like</fullName>
    </submittedName>
</protein>
<dbReference type="Gene3D" id="1.10.630.10">
    <property type="entry name" value="Cytochrome P450"/>
    <property type="match status" value="1"/>
</dbReference>
<sequence>MNFWETVLCSLLGSLLAIVLGGLYTAGAFRKRRPKEPPLDKGWIPWLGHGLSFRKNPVEFLEGMRKKHGDIFTVLVGGNYINMVADASTYEAIIKESKDKLDFGTFALVIVSNTFDFHPGEIHHKIVQNVSKKYLNGKNLAALNQIMMQKLQTVMLHGRGSRDGPKSWQQDGVFHFSYKTIFQAAVLSLFGTDPGEKAESKDGDIERKLKKCGELFVEFQKFDHFFPQLALGMLDAQSKKEVDRLRNILWDFLSVEKMYQRDDINPWITEQDREMAEAGMTEKIRTQVQLLLLWASQANTGPATFWILLFLLKHPEAMKAVREEVEKALREAGQEVKPGGPFINVALDTIKTPLLDSTIEETLRLKASTFLFRTVMQEMGLTMFDGKEYLLRKGDQILLFPFLSLNMDPEIYPEPQKFKYDRFLNPDGTKKEFYKNGLKLKYYNMPFGAGPSMCPGRFFAVSEMKMFVILMLSYFDMELINQGEEIPPVDVHRFGFGTANPSCDIQFRYRPRF</sequence>
<dbReference type="InterPro" id="IPR036396">
    <property type="entry name" value="Cyt_P450_sf"/>
</dbReference>
<dbReference type="PANTHER" id="PTHR24306">
    <property type="match status" value="1"/>
</dbReference>
<comment type="subcellular location">
    <subcellularLocation>
        <location evidence="2">Endoplasmic reticulum membrane</location>
        <topology evidence="2">Single-pass membrane protein</topology>
    </subcellularLocation>
</comment>
<keyword evidence="11" id="KW-0443">Lipid metabolism</keyword>
<dbReference type="PRINTS" id="PR00465">
    <property type="entry name" value="EP450IV"/>
</dbReference>
<keyword evidence="5 13" id="KW-0349">Heme</keyword>
<evidence type="ECO:0000256" key="7">
    <source>
        <dbReference type="ARBA" id="ARBA00022723"/>
    </source>
</evidence>
<dbReference type="InterPro" id="IPR024204">
    <property type="entry name" value="Cyt_P450_CYP7A1-type"/>
</dbReference>
<name>A0A6J0VIP1_9SAUR</name>
<evidence type="ECO:0000256" key="13">
    <source>
        <dbReference type="PIRNR" id="PIRNR000047"/>
    </source>
</evidence>
<evidence type="ECO:0000256" key="14">
    <source>
        <dbReference type="PIRSR" id="PIRSR000047-1"/>
    </source>
</evidence>
<keyword evidence="4" id="KW-0444">Lipid biosynthesis</keyword>
<feature type="binding site" description="axial binding residue" evidence="14">
    <location>
        <position position="454"/>
    </location>
    <ligand>
        <name>heme</name>
        <dbReference type="ChEBI" id="CHEBI:30413"/>
    </ligand>
    <ligandPart>
        <name>Fe</name>
        <dbReference type="ChEBI" id="CHEBI:18248"/>
    </ligandPart>
</feature>
<evidence type="ECO:0000256" key="15">
    <source>
        <dbReference type="PIRSR" id="PIRSR000047-2"/>
    </source>
</evidence>
<keyword evidence="10 13" id="KW-0408">Iron</keyword>
<evidence type="ECO:0000256" key="2">
    <source>
        <dbReference type="ARBA" id="ARBA00004389"/>
    </source>
</evidence>
<dbReference type="PIRSF" id="PIRSF000047">
    <property type="entry name" value="Cytochrome_CYPVIIA1"/>
    <property type="match status" value="1"/>
</dbReference>
<proteinExistence type="inferred from homology"/>
<evidence type="ECO:0000256" key="9">
    <source>
        <dbReference type="ARBA" id="ARBA00022989"/>
    </source>
</evidence>
<keyword evidence="8 13" id="KW-0256">Endoplasmic reticulum</keyword>
<evidence type="ECO:0000256" key="11">
    <source>
        <dbReference type="ARBA" id="ARBA00023098"/>
    </source>
</evidence>
<dbReference type="GO" id="GO:0005506">
    <property type="term" value="F:iron ion binding"/>
    <property type="evidence" value="ECO:0007669"/>
    <property type="project" value="InterPro"/>
</dbReference>
<dbReference type="Pfam" id="PF00067">
    <property type="entry name" value="p450"/>
    <property type="match status" value="1"/>
</dbReference>
<dbReference type="KEGG" id="pvt:110091575"/>
<gene>
    <name evidence="17" type="primary">LOC110091575</name>
</gene>
<keyword evidence="16" id="KW-1185">Reference proteome</keyword>
<organism evidence="16 17">
    <name type="scientific">Pogona vitticeps</name>
    <name type="common">central bearded dragon</name>
    <dbReference type="NCBI Taxonomy" id="103695"/>
    <lineage>
        <taxon>Eukaryota</taxon>
        <taxon>Metazoa</taxon>
        <taxon>Chordata</taxon>
        <taxon>Craniata</taxon>
        <taxon>Vertebrata</taxon>
        <taxon>Euteleostomi</taxon>
        <taxon>Lepidosauria</taxon>
        <taxon>Squamata</taxon>
        <taxon>Bifurcata</taxon>
        <taxon>Unidentata</taxon>
        <taxon>Episquamata</taxon>
        <taxon>Toxicofera</taxon>
        <taxon>Iguania</taxon>
        <taxon>Acrodonta</taxon>
        <taxon>Agamidae</taxon>
        <taxon>Amphibolurinae</taxon>
        <taxon>Pogona</taxon>
    </lineage>
</organism>
<keyword evidence="6" id="KW-0812">Transmembrane</keyword>
<dbReference type="GO" id="GO:0020037">
    <property type="term" value="F:heme binding"/>
    <property type="evidence" value="ECO:0007669"/>
    <property type="project" value="InterPro"/>
</dbReference>
<dbReference type="SUPFAM" id="SSF48264">
    <property type="entry name" value="Cytochrome P450"/>
    <property type="match status" value="1"/>
</dbReference>
<reference evidence="17" key="1">
    <citation type="submission" date="2025-08" db="UniProtKB">
        <authorList>
            <consortium name="RefSeq"/>
        </authorList>
    </citation>
    <scope>IDENTIFICATION</scope>
</reference>
<evidence type="ECO:0000256" key="3">
    <source>
        <dbReference type="ARBA" id="ARBA00010617"/>
    </source>
</evidence>
<dbReference type="AlphaFoldDB" id="A0A6J0VIP1"/>
<dbReference type="GO" id="GO:0008397">
    <property type="term" value="F:sterol 12-alpha-hydroxylase activity"/>
    <property type="evidence" value="ECO:0007669"/>
    <property type="project" value="TreeGrafter"/>
</dbReference>
<evidence type="ECO:0000313" key="17">
    <source>
        <dbReference type="RefSeq" id="XP_020671410.2"/>
    </source>
</evidence>
<keyword evidence="9" id="KW-1133">Transmembrane helix</keyword>
<evidence type="ECO:0000256" key="4">
    <source>
        <dbReference type="ARBA" id="ARBA00022516"/>
    </source>
</evidence>
<dbReference type="InParanoid" id="A0A6J0VIP1"/>
<dbReference type="InterPro" id="IPR002403">
    <property type="entry name" value="Cyt_P450_E_grp-IV"/>
</dbReference>
<evidence type="ECO:0000313" key="16">
    <source>
        <dbReference type="Proteomes" id="UP001652642"/>
    </source>
</evidence>
<evidence type="ECO:0000256" key="6">
    <source>
        <dbReference type="ARBA" id="ARBA00022692"/>
    </source>
</evidence>
<dbReference type="GO" id="GO:0006629">
    <property type="term" value="P:lipid metabolic process"/>
    <property type="evidence" value="ECO:0007669"/>
    <property type="project" value="UniProtKB-KW"/>
</dbReference>
<evidence type="ECO:0000256" key="1">
    <source>
        <dbReference type="ARBA" id="ARBA00001971"/>
    </source>
</evidence>
<dbReference type="Proteomes" id="UP001652642">
    <property type="component" value="Chromosome 6"/>
</dbReference>
<comment type="similarity">
    <text evidence="3 13">Belongs to the cytochrome P450 family.</text>
</comment>
<evidence type="ECO:0000256" key="10">
    <source>
        <dbReference type="ARBA" id="ARBA00023004"/>
    </source>
</evidence>
<evidence type="ECO:0000256" key="5">
    <source>
        <dbReference type="ARBA" id="ARBA00022617"/>
    </source>
</evidence>
<keyword evidence="12 13" id="KW-0472">Membrane</keyword>
<evidence type="ECO:0000256" key="8">
    <source>
        <dbReference type="ARBA" id="ARBA00022824"/>
    </source>
</evidence>
<dbReference type="GO" id="GO:0005789">
    <property type="term" value="C:endoplasmic reticulum membrane"/>
    <property type="evidence" value="ECO:0007669"/>
    <property type="project" value="UniProtKB-SubCell"/>
</dbReference>
<dbReference type="RefSeq" id="XP_020671410.2">
    <property type="nucleotide sequence ID" value="XM_020815751.2"/>
</dbReference>
<keyword evidence="7 13" id="KW-0479">Metal-binding</keyword>
<dbReference type="GeneID" id="110091575"/>
<dbReference type="PANTHER" id="PTHR24306:SF0">
    <property type="entry name" value="7-ALPHA-HYDROXYCHOLEST-4-EN-3-ONE 12-ALPHA-HYDROXYLASE"/>
    <property type="match status" value="1"/>
</dbReference>
<evidence type="ECO:0000256" key="12">
    <source>
        <dbReference type="ARBA" id="ARBA00023136"/>
    </source>
</evidence>
<feature type="binding site" evidence="15">
    <location>
        <position position="299"/>
    </location>
    <ligand>
        <name>substrate</name>
    </ligand>
</feature>
<dbReference type="OrthoDB" id="6692864at2759"/>